<dbReference type="GeneID" id="87892464"/>
<dbReference type="SUPFAM" id="SSF56176">
    <property type="entry name" value="FAD-binding/transporter-associated domain-like"/>
    <property type="match status" value="1"/>
</dbReference>
<gene>
    <name evidence="2" type="ORF">QC761_0099790</name>
</gene>
<name>A0ABR0FDN2_9PEZI</name>
<sequence length="185" mass="20175">MVHCRSDSRCLCPRTFSPRAPRLCFKSYLPPHSVDPFDMRGFVSLAWGRLATALLLVFVHLSLAAVLSVPRYSELEARTRADLDANTVRRELGSRLSPGTVIFEPGDGKFPATTARWNTFAPPQIQVVVQPASEADVAKIGDQVQYCNANGIDFLATNGGHRNSASLGTFTGVQISMALLRTITI</sequence>
<keyword evidence="3" id="KW-1185">Reference proteome</keyword>
<dbReference type="InterPro" id="IPR036318">
    <property type="entry name" value="FAD-bd_PCMH-like_sf"/>
</dbReference>
<evidence type="ECO:0000313" key="2">
    <source>
        <dbReference type="EMBL" id="KAK4641204.1"/>
    </source>
</evidence>
<evidence type="ECO:0000313" key="3">
    <source>
        <dbReference type="Proteomes" id="UP001322138"/>
    </source>
</evidence>
<evidence type="ECO:0000256" key="1">
    <source>
        <dbReference type="SAM" id="Phobius"/>
    </source>
</evidence>
<dbReference type="Gene3D" id="3.30.43.10">
    <property type="entry name" value="Uridine Diphospho-n-acetylenolpyruvylglucosamine Reductase, domain 2"/>
    <property type="match status" value="1"/>
</dbReference>
<feature type="transmembrane region" description="Helical" evidence="1">
    <location>
        <begin position="46"/>
        <end position="69"/>
    </location>
</feature>
<organism evidence="2 3">
    <name type="scientific">Podospora bellae-mahoneyi</name>
    <dbReference type="NCBI Taxonomy" id="2093777"/>
    <lineage>
        <taxon>Eukaryota</taxon>
        <taxon>Fungi</taxon>
        <taxon>Dikarya</taxon>
        <taxon>Ascomycota</taxon>
        <taxon>Pezizomycotina</taxon>
        <taxon>Sordariomycetes</taxon>
        <taxon>Sordariomycetidae</taxon>
        <taxon>Sordariales</taxon>
        <taxon>Podosporaceae</taxon>
        <taxon>Podospora</taxon>
    </lineage>
</organism>
<comment type="caution">
    <text evidence="2">The sequence shown here is derived from an EMBL/GenBank/DDBJ whole genome shotgun (WGS) entry which is preliminary data.</text>
</comment>
<proteinExistence type="predicted"/>
<reference evidence="2 3" key="1">
    <citation type="journal article" date="2023" name="bioRxiv">
        <title>High-quality genome assemblies of four members of thePodospora anserinaspecies complex.</title>
        <authorList>
            <person name="Ament-Velasquez S.L."/>
            <person name="Vogan A.A."/>
            <person name="Wallerman O."/>
            <person name="Hartmann F."/>
            <person name="Gautier V."/>
            <person name="Silar P."/>
            <person name="Giraud T."/>
            <person name="Johannesson H."/>
        </authorList>
    </citation>
    <scope>NUCLEOTIDE SEQUENCE [LARGE SCALE GENOMIC DNA]</scope>
    <source>
        <strain evidence="2 3">CBS 112042</strain>
    </source>
</reference>
<evidence type="ECO:0008006" key="4">
    <source>
        <dbReference type="Google" id="ProtNLM"/>
    </source>
</evidence>
<keyword evidence="1" id="KW-1133">Transmembrane helix</keyword>
<accession>A0ABR0FDN2</accession>
<protein>
    <recommendedName>
        <fullName evidence="4">FAD linked oxidase N-terminal domain-containing protein</fullName>
    </recommendedName>
</protein>
<dbReference type="Proteomes" id="UP001322138">
    <property type="component" value="Unassembled WGS sequence"/>
</dbReference>
<keyword evidence="1" id="KW-0812">Transmembrane</keyword>
<dbReference type="EMBL" id="JAFFGZ010000008">
    <property type="protein sequence ID" value="KAK4641204.1"/>
    <property type="molecule type" value="Genomic_DNA"/>
</dbReference>
<dbReference type="RefSeq" id="XP_062730180.1">
    <property type="nucleotide sequence ID" value="XM_062873094.1"/>
</dbReference>
<keyword evidence="1" id="KW-0472">Membrane</keyword>
<dbReference type="InterPro" id="IPR016167">
    <property type="entry name" value="FAD-bd_PCMH_sub1"/>
</dbReference>